<dbReference type="Proteomes" id="UP001454036">
    <property type="component" value="Unassembled WGS sequence"/>
</dbReference>
<reference evidence="2 3" key="1">
    <citation type="submission" date="2024-01" db="EMBL/GenBank/DDBJ databases">
        <title>The complete chloroplast genome sequence of Lithospermum erythrorhizon: insights into the phylogenetic relationship among Boraginaceae species and the maternal lineages of purple gromwells.</title>
        <authorList>
            <person name="Okada T."/>
            <person name="Watanabe K."/>
        </authorList>
    </citation>
    <scope>NUCLEOTIDE SEQUENCE [LARGE SCALE GENOMIC DNA]</scope>
</reference>
<name>A0AAV3QTR8_LITER</name>
<protein>
    <submittedName>
        <fullName evidence="2">Uncharacterized protein</fullName>
    </submittedName>
</protein>
<dbReference type="EMBL" id="BAABME010005912">
    <property type="protein sequence ID" value="GAA0166950.1"/>
    <property type="molecule type" value="Genomic_DNA"/>
</dbReference>
<sequence length="71" mass="7454">MSQTSENNVDNFEVRPRAGANQEDASIGGGMPILQATGHANPTPIQPADPTEAERAEAAYQGIMASLPTFI</sequence>
<evidence type="ECO:0000313" key="3">
    <source>
        <dbReference type="Proteomes" id="UP001454036"/>
    </source>
</evidence>
<evidence type="ECO:0000256" key="1">
    <source>
        <dbReference type="SAM" id="MobiDB-lite"/>
    </source>
</evidence>
<comment type="caution">
    <text evidence="2">The sequence shown here is derived from an EMBL/GenBank/DDBJ whole genome shotgun (WGS) entry which is preliminary data.</text>
</comment>
<feature type="region of interest" description="Disordered" evidence="1">
    <location>
        <begin position="1"/>
        <end position="56"/>
    </location>
</feature>
<feature type="compositionally biased region" description="Polar residues" evidence="1">
    <location>
        <begin position="1"/>
        <end position="10"/>
    </location>
</feature>
<accession>A0AAV3QTR8</accession>
<evidence type="ECO:0000313" key="2">
    <source>
        <dbReference type="EMBL" id="GAA0166950.1"/>
    </source>
</evidence>
<proteinExistence type="predicted"/>
<keyword evidence="3" id="KW-1185">Reference proteome</keyword>
<dbReference type="AlphaFoldDB" id="A0AAV3QTR8"/>
<organism evidence="2 3">
    <name type="scientific">Lithospermum erythrorhizon</name>
    <name type="common">Purple gromwell</name>
    <name type="synonym">Lithospermum officinale var. erythrorhizon</name>
    <dbReference type="NCBI Taxonomy" id="34254"/>
    <lineage>
        <taxon>Eukaryota</taxon>
        <taxon>Viridiplantae</taxon>
        <taxon>Streptophyta</taxon>
        <taxon>Embryophyta</taxon>
        <taxon>Tracheophyta</taxon>
        <taxon>Spermatophyta</taxon>
        <taxon>Magnoliopsida</taxon>
        <taxon>eudicotyledons</taxon>
        <taxon>Gunneridae</taxon>
        <taxon>Pentapetalae</taxon>
        <taxon>asterids</taxon>
        <taxon>lamiids</taxon>
        <taxon>Boraginales</taxon>
        <taxon>Boraginaceae</taxon>
        <taxon>Boraginoideae</taxon>
        <taxon>Lithospermeae</taxon>
        <taxon>Lithospermum</taxon>
    </lineage>
</organism>
<gene>
    <name evidence="2" type="ORF">LIER_21993</name>
</gene>